<organism evidence="1">
    <name type="scientific">Candidatus Kentrum sp. DK</name>
    <dbReference type="NCBI Taxonomy" id="2126562"/>
    <lineage>
        <taxon>Bacteria</taxon>
        <taxon>Pseudomonadati</taxon>
        <taxon>Pseudomonadota</taxon>
        <taxon>Gammaproteobacteria</taxon>
        <taxon>Candidatus Kentrum</taxon>
    </lineage>
</organism>
<dbReference type="AlphaFoldDB" id="A0A450SFS7"/>
<protein>
    <recommendedName>
        <fullName evidence="3">HNH endonuclease</fullName>
    </recommendedName>
</protein>
<dbReference type="EMBL" id="CAADEY010000107">
    <property type="protein sequence ID" value="VFJ63400.1"/>
    <property type="molecule type" value="Genomic_DNA"/>
</dbReference>
<evidence type="ECO:0008006" key="3">
    <source>
        <dbReference type="Google" id="ProtNLM"/>
    </source>
</evidence>
<accession>A0A450SFS7</accession>
<name>A0A450SFS7_9GAMM</name>
<gene>
    <name evidence="1" type="ORF">BECKDK2373B_GA0170837_103425</name>
    <name evidence="2" type="ORF">BECKDK2373C_GA0170839_11077</name>
</gene>
<proteinExistence type="predicted"/>
<evidence type="ECO:0000313" key="1">
    <source>
        <dbReference type="EMBL" id="VFJ51770.1"/>
    </source>
</evidence>
<sequence>MSQTKRKPLSPPDTKILYGKAAGRCAFPDCRRELVLEATGSDPNRQIGRIAHIVAHSVDGPRGDPDFPNEKLATYGNSILLCPTCHEMVDAQPNAYPVTKLKAIKEAHENWVRASLASAMSEIGFPELEIIAKGISSSPDKPAENFTVIPPREKMARNGLTNQVEQLILVGMAQQHQVSDFLQGYSMVDSDFSERLKFGFLNAYEKFRAQGLTDDALFETMHEFANGESREFKRQAAGLAILIYLFEACEVFEK</sequence>
<dbReference type="EMBL" id="CAADEX010000034">
    <property type="protein sequence ID" value="VFJ51770.1"/>
    <property type="molecule type" value="Genomic_DNA"/>
</dbReference>
<reference evidence="1" key="1">
    <citation type="submission" date="2019-02" db="EMBL/GenBank/DDBJ databases">
        <authorList>
            <person name="Gruber-Vodicka R. H."/>
            <person name="Seah K. B. B."/>
        </authorList>
    </citation>
    <scope>NUCLEOTIDE SEQUENCE</scope>
    <source>
        <strain evidence="2">BECK_DK161</strain>
        <strain evidence="1">BECK_DK47</strain>
    </source>
</reference>
<evidence type="ECO:0000313" key="2">
    <source>
        <dbReference type="EMBL" id="VFJ63400.1"/>
    </source>
</evidence>